<name>A0ABX2CYT4_9CYAN</name>
<comment type="caution">
    <text evidence="2">The sequence shown here is derived from an EMBL/GenBank/DDBJ whole genome shotgun (WGS) entry which is preliminary data.</text>
</comment>
<gene>
    <name evidence="2" type="primary">polC</name>
    <name evidence="2" type="ORF">E5S67_03299</name>
</gene>
<dbReference type="RefSeq" id="WP_172189052.1">
    <property type="nucleotide sequence ID" value="NZ_CAWPPK010000272.1"/>
</dbReference>
<evidence type="ECO:0000313" key="2">
    <source>
        <dbReference type="EMBL" id="NQE35564.1"/>
    </source>
</evidence>
<feature type="domain" description="Exonuclease" evidence="1">
    <location>
        <begin position="113"/>
        <end position="273"/>
    </location>
</feature>
<dbReference type="GO" id="GO:0003887">
    <property type="term" value="F:DNA-directed DNA polymerase activity"/>
    <property type="evidence" value="ECO:0007669"/>
    <property type="project" value="UniProtKB-EC"/>
</dbReference>
<dbReference type="CDD" id="cd06127">
    <property type="entry name" value="DEDDh"/>
    <property type="match status" value="1"/>
</dbReference>
<dbReference type="EC" id="2.7.7.7" evidence="2"/>
<keyword evidence="2" id="KW-0548">Nucleotidyltransferase</keyword>
<keyword evidence="2" id="KW-0808">Transferase</keyword>
<dbReference type="InterPro" id="IPR036397">
    <property type="entry name" value="RNaseH_sf"/>
</dbReference>
<evidence type="ECO:0000313" key="3">
    <source>
        <dbReference type="Proteomes" id="UP000702425"/>
    </source>
</evidence>
<dbReference type="Gene3D" id="3.30.420.10">
    <property type="entry name" value="Ribonuclease H-like superfamily/Ribonuclease H"/>
    <property type="match status" value="1"/>
</dbReference>
<dbReference type="PANTHER" id="PTHR30231">
    <property type="entry name" value="DNA POLYMERASE III SUBUNIT EPSILON"/>
    <property type="match status" value="1"/>
</dbReference>
<sequence>MELTKYSWWGEPNEPPPHLKTKKQLGELGLSPLKPSGVIPTRKYDVFLYDIHNLECCRPKRKPTQKQLQTLAANRLKAKIKRDYQEWYREVGFIEKDRVSAVLWAREQLSQNDLVILDTETTGLDDAEIVEITIIDRLGEMLLDALIKPSIPIPAEVTDIHGITDAMVADAPTFTEVYPRIAEVLEDKRILIYNAEFDIKILNYCCHLHNLPSLNLKERSECLMEWAAQWGGDWSYYYKDYKYFPLSSGNHRALGDCIAALQLIKKMAADSDRINCPVPIPESKRKSNSQ</sequence>
<dbReference type="InterPro" id="IPR012337">
    <property type="entry name" value="RNaseH-like_sf"/>
</dbReference>
<dbReference type="Pfam" id="PF00929">
    <property type="entry name" value="RNase_T"/>
    <property type="match status" value="1"/>
</dbReference>
<accession>A0ABX2CYT4</accession>
<proteinExistence type="predicted"/>
<dbReference type="Proteomes" id="UP000702425">
    <property type="component" value="Unassembled WGS sequence"/>
</dbReference>
<reference evidence="2 3" key="1">
    <citation type="journal article" date="2020" name="Sci. Rep.">
        <title>A novel cyanobacterial geosmin producer, revising GeoA distribution and dispersion patterns in Bacteria.</title>
        <authorList>
            <person name="Churro C."/>
            <person name="Semedo-Aguiar A.P."/>
            <person name="Silva A.D."/>
            <person name="Pereira-Leal J.B."/>
            <person name="Leite R.B."/>
        </authorList>
    </citation>
    <scope>NUCLEOTIDE SEQUENCE [LARGE SCALE GENOMIC DNA]</scope>
    <source>
        <strain evidence="2 3">IPMA8</strain>
    </source>
</reference>
<protein>
    <submittedName>
        <fullName evidence="2">DNA polymerase III PolC-type</fullName>
        <ecNumber evidence="2">2.7.7.7</ecNumber>
    </submittedName>
</protein>
<keyword evidence="3" id="KW-1185">Reference proteome</keyword>
<evidence type="ECO:0000259" key="1">
    <source>
        <dbReference type="SMART" id="SM00479"/>
    </source>
</evidence>
<dbReference type="SMART" id="SM00479">
    <property type="entry name" value="EXOIII"/>
    <property type="match status" value="1"/>
</dbReference>
<organism evidence="2 3">
    <name type="scientific">Microcoleus asticus IPMA8</name>
    <dbReference type="NCBI Taxonomy" id="2563858"/>
    <lineage>
        <taxon>Bacteria</taxon>
        <taxon>Bacillati</taxon>
        <taxon>Cyanobacteriota</taxon>
        <taxon>Cyanophyceae</taxon>
        <taxon>Oscillatoriophycideae</taxon>
        <taxon>Oscillatoriales</taxon>
        <taxon>Microcoleaceae</taxon>
        <taxon>Microcoleus</taxon>
        <taxon>Microcoleus asticus</taxon>
    </lineage>
</organism>
<dbReference type="EMBL" id="SRRZ01000058">
    <property type="protein sequence ID" value="NQE35564.1"/>
    <property type="molecule type" value="Genomic_DNA"/>
</dbReference>
<dbReference type="PANTHER" id="PTHR30231:SF37">
    <property type="entry name" value="EXODEOXYRIBONUCLEASE 10"/>
    <property type="match status" value="1"/>
</dbReference>
<dbReference type="SUPFAM" id="SSF53098">
    <property type="entry name" value="Ribonuclease H-like"/>
    <property type="match status" value="1"/>
</dbReference>
<dbReference type="InterPro" id="IPR013520">
    <property type="entry name" value="Ribonucl_H"/>
</dbReference>